<dbReference type="AlphaFoldDB" id="A0AA48KJY4"/>
<dbReference type="KEGG" id="rmai:MACH21_28160"/>
<name>A0AA48KJY4_9RHOB</name>
<evidence type="ECO:0000313" key="1">
    <source>
        <dbReference type="EMBL" id="BDW86639.1"/>
    </source>
</evidence>
<protein>
    <recommendedName>
        <fullName evidence="3">Tir chaperone family protein CesT</fullName>
    </recommendedName>
</protein>
<dbReference type="Pfam" id="PF05932">
    <property type="entry name" value="CesT"/>
    <property type="match status" value="1"/>
</dbReference>
<proteinExistence type="predicted"/>
<dbReference type="SUPFAM" id="SSF69635">
    <property type="entry name" value="Type III secretory system chaperone-like"/>
    <property type="match status" value="1"/>
</dbReference>
<dbReference type="GO" id="GO:0030254">
    <property type="term" value="P:protein secretion by the type III secretion system"/>
    <property type="evidence" value="ECO:0007669"/>
    <property type="project" value="InterPro"/>
</dbReference>
<dbReference type="InterPro" id="IPR010261">
    <property type="entry name" value="Tir_chaperone"/>
</dbReference>
<organism evidence="1 2">
    <name type="scientific">Roseicyclus marinus</name>
    <dbReference type="NCBI Taxonomy" id="2161673"/>
    <lineage>
        <taxon>Bacteria</taxon>
        <taxon>Pseudomonadati</taxon>
        <taxon>Pseudomonadota</taxon>
        <taxon>Alphaproteobacteria</taxon>
        <taxon>Rhodobacterales</taxon>
        <taxon>Roseobacteraceae</taxon>
        <taxon>Roseicyclus</taxon>
    </lineage>
</organism>
<dbReference type="RefSeq" id="WP_338272633.1">
    <property type="nucleotide sequence ID" value="NZ_AP027266.1"/>
</dbReference>
<accession>A0AA48KJY4</accession>
<dbReference type="Gene3D" id="3.30.1460.10">
    <property type="match status" value="1"/>
</dbReference>
<dbReference type="EMBL" id="AP027266">
    <property type="protein sequence ID" value="BDW86639.1"/>
    <property type="molecule type" value="Genomic_DNA"/>
</dbReference>
<dbReference type="CDD" id="cd16364">
    <property type="entry name" value="T3SC_I-like"/>
    <property type="match status" value="1"/>
</dbReference>
<gene>
    <name evidence="1" type="ORF">MACH21_28160</name>
</gene>
<evidence type="ECO:0008006" key="3">
    <source>
        <dbReference type="Google" id="ProtNLM"/>
    </source>
</evidence>
<reference evidence="1 2" key="1">
    <citation type="submission" date="2023-01" db="EMBL/GenBank/DDBJ databases">
        <title>Complete genome sequence of Roseicyclus marinus strain Dej080120_10.</title>
        <authorList>
            <person name="Ueki S."/>
            <person name="Maruyama F."/>
        </authorList>
    </citation>
    <scope>NUCLEOTIDE SEQUENCE [LARGE SCALE GENOMIC DNA]</scope>
    <source>
        <strain evidence="1 2">Dej080120_10</strain>
    </source>
</reference>
<dbReference type="Proteomes" id="UP001337723">
    <property type="component" value="Chromosome"/>
</dbReference>
<keyword evidence="2" id="KW-1185">Reference proteome</keyword>
<sequence>MNCKEFIAALASSTGLSDLAPDADGQAAIVVDGAYKLTFSVETDDYTLACRVPLMSTSEFRGSYADLLEANLDAETSGGGALAIDAASGDITYVRFIATKGITSASEVNDVVTSILHMSAFWQQHLPKLQTEQAQTPSQDTLDTVVLQL</sequence>
<evidence type="ECO:0000313" key="2">
    <source>
        <dbReference type="Proteomes" id="UP001337723"/>
    </source>
</evidence>